<name>A0A1D1ZYF7_AUXPR</name>
<dbReference type="InterPro" id="IPR021325">
    <property type="entry name" value="CCB2/CCB4"/>
</dbReference>
<sequence>MAVHARFLHPRAVFSGHGIPLGRWLPTHSRPIIFSARPSVLHARRERVTTQANGQTQASPAARYLPIAAGSLGLMSIVVDRLLNTDSPSLSAASAQSRTGVLLLVLSITLLVVGVQWLVISPREPETVDLVGRSDFAHWDTSIPTPVLDELQWACAAFLATDRVKTVALWRGGWLAIQGVVAQELDVSVAPGPLLLDAMARETANSISNLPLFPGRIEFARLLPPNVQSLLIQPMGREGVMLLASNRQRGFSSLDKAWAVRVAEKLGATFDRSQEGLSGASKPVSLPKGPDSQDAPA</sequence>
<keyword evidence="2" id="KW-1133">Transmembrane helix</keyword>
<evidence type="ECO:0000313" key="3">
    <source>
        <dbReference type="EMBL" id="JAT71980.1"/>
    </source>
</evidence>
<gene>
    <name evidence="3" type="ORF">g.41569</name>
</gene>
<protein>
    <recommendedName>
        <fullName evidence="4">Protein COFACTOR ASSEMBLY OF COMPLEX C SUBUNIT B CCB4, chloroplastic</fullName>
    </recommendedName>
</protein>
<dbReference type="PANTHER" id="PTHR34943:SF2">
    <property type="entry name" value="PROTEIN COFACTOR ASSEMBLY OF COMPLEX C SUBUNIT B CCB4, CHLOROPLASTIC"/>
    <property type="match status" value="1"/>
</dbReference>
<dbReference type="PANTHER" id="PTHR34943">
    <property type="match status" value="1"/>
</dbReference>
<feature type="region of interest" description="Disordered" evidence="1">
    <location>
        <begin position="272"/>
        <end position="297"/>
    </location>
</feature>
<dbReference type="GO" id="GO:0009507">
    <property type="term" value="C:chloroplast"/>
    <property type="evidence" value="ECO:0007669"/>
    <property type="project" value="TreeGrafter"/>
</dbReference>
<keyword evidence="2" id="KW-0472">Membrane</keyword>
<organism evidence="3">
    <name type="scientific">Auxenochlorella protothecoides</name>
    <name type="common">Green microalga</name>
    <name type="synonym">Chlorella protothecoides</name>
    <dbReference type="NCBI Taxonomy" id="3075"/>
    <lineage>
        <taxon>Eukaryota</taxon>
        <taxon>Viridiplantae</taxon>
        <taxon>Chlorophyta</taxon>
        <taxon>core chlorophytes</taxon>
        <taxon>Trebouxiophyceae</taxon>
        <taxon>Chlorellales</taxon>
        <taxon>Chlorellaceae</taxon>
        <taxon>Auxenochlorella</taxon>
    </lineage>
</organism>
<evidence type="ECO:0000256" key="2">
    <source>
        <dbReference type="SAM" id="Phobius"/>
    </source>
</evidence>
<feature type="transmembrane region" description="Helical" evidence="2">
    <location>
        <begin position="100"/>
        <end position="120"/>
    </location>
</feature>
<proteinExistence type="predicted"/>
<dbReference type="Pfam" id="PF11152">
    <property type="entry name" value="CCB2_CCB4"/>
    <property type="match status" value="1"/>
</dbReference>
<dbReference type="EMBL" id="GDKF01006642">
    <property type="protein sequence ID" value="JAT71980.1"/>
    <property type="molecule type" value="Transcribed_RNA"/>
</dbReference>
<reference evidence="3" key="1">
    <citation type="submission" date="2015-08" db="EMBL/GenBank/DDBJ databases">
        <authorList>
            <person name="Babu N.S."/>
            <person name="Beckwith C.J."/>
            <person name="Beseler K.G."/>
            <person name="Brison A."/>
            <person name="Carone J.V."/>
            <person name="Caskin T.P."/>
            <person name="Diamond M."/>
            <person name="Durham M.E."/>
            <person name="Foxe J.M."/>
            <person name="Go M."/>
            <person name="Henderson B.A."/>
            <person name="Jones I.B."/>
            <person name="McGettigan J.A."/>
            <person name="Micheletti S.J."/>
            <person name="Nasrallah M.E."/>
            <person name="Ortiz D."/>
            <person name="Piller C.R."/>
            <person name="Privatt S.R."/>
            <person name="Schneider S.L."/>
            <person name="Sharp S."/>
            <person name="Smith T.C."/>
            <person name="Stanton J.D."/>
            <person name="Ullery H.E."/>
            <person name="Wilson R.J."/>
            <person name="Serrano M.G."/>
            <person name="Buck G."/>
            <person name="Lee V."/>
            <person name="Wang Y."/>
            <person name="Carvalho R."/>
            <person name="Voegtly L."/>
            <person name="Shi R."/>
            <person name="Duckworth R."/>
            <person name="Johnson A."/>
            <person name="Loviza R."/>
            <person name="Walstead R."/>
            <person name="Shah Z."/>
            <person name="Kiflezghi M."/>
            <person name="Wade K."/>
            <person name="Ball S.L."/>
            <person name="Bradley K.W."/>
            <person name="Asai D.J."/>
            <person name="Bowman C.A."/>
            <person name="Russell D.A."/>
            <person name="Pope W.H."/>
            <person name="Jacobs-Sera D."/>
            <person name="Hendrix R.W."/>
            <person name="Hatfull G.F."/>
        </authorList>
    </citation>
    <scope>NUCLEOTIDE SEQUENCE</scope>
</reference>
<dbReference type="AlphaFoldDB" id="A0A1D1ZYF7"/>
<accession>A0A1D1ZYF7</accession>
<keyword evidence="2" id="KW-0812">Transmembrane</keyword>
<evidence type="ECO:0000256" key="1">
    <source>
        <dbReference type="SAM" id="MobiDB-lite"/>
    </source>
</evidence>
<evidence type="ECO:0008006" key="4">
    <source>
        <dbReference type="Google" id="ProtNLM"/>
    </source>
</evidence>
<dbReference type="InterPro" id="IPR044705">
    <property type="entry name" value="CCB4"/>
</dbReference>
<dbReference type="GO" id="GO:0010190">
    <property type="term" value="P:cytochrome b6f complex assembly"/>
    <property type="evidence" value="ECO:0007669"/>
    <property type="project" value="TreeGrafter"/>
</dbReference>